<evidence type="ECO:0000313" key="2">
    <source>
        <dbReference type="EMBL" id="CAF2133725.1"/>
    </source>
</evidence>
<sequence length="85" mass="10014">VDEDEKQLEQRCFQDQMKQLSLRLERLVQRWKEKDDAKKPHVKETEASDHLKQITNNDEGRSVKKVDLILGQTQPMIGPEEKTDL</sequence>
<proteinExistence type="predicted"/>
<accession>A0A816WDB8</accession>
<name>A0A816WDB8_BRANA</name>
<dbReference type="EMBL" id="HG994357">
    <property type="protein sequence ID" value="CAF2133725.1"/>
    <property type="molecule type" value="Genomic_DNA"/>
</dbReference>
<gene>
    <name evidence="2" type="ORF">DARMORV10_A03P66360.1</name>
</gene>
<dbReference type="AlphaFoldDB" id="A0A816WDB8"/>
<protein>
    <submittedName>
        <fullName evidence="2">(rape) hypothetical protein</fullName>
    </submittedName>
</protein>
<organism evidence="2">
    <name type="scientific">Brassica napus</name>
    <name type="common">Rape</name>
    <dbReference type="NCBI Taxonomy" id="3708"/>
    <lineage>
        <taxon>Eukaryota</taxon>
        <taxon>Viridiplantae</taxon>
        <taxon>Streptophyta</taxon>
        <taxon>Embryophyta</taxon>
        <taxon>Tracheophyta</taxon>
        <taxon>Spermatophyta</taxon>
        <taxon>Magnoliopsida</taxon>
        <taxon>eudicotyledons</taxon>
        <taxon>Gunneridae</taxon>
        <taxon>Pentapetalae</taxon>
        <taxon>rosids</taxon>
        <taxon>malvids</taxon>
        <taxon>Brassicales</taxon>
        <taxon>Brassicaceae</taxon>
        <taxon>Brassiceae</taxon>
        <taxon>Brassica</taxon>
    </lineage>
</organism>
<evidence type="ECO:0000256" key="1">
    <source>
        <dbReference type="SAM" id="MobiDB-lite"/>
    </source>
</evidence>
<reference evidence="2" key="1">
    <citation type="submission" date="2021-01" db="EMBL/GenBank/DDBJ databases">
        <authorList>
            <consortium name="Genoscope - CEA"/>
            <person name="William W."/>
        </authorList>
    </citation>
    <scope>NUCLEOTIDE SEQUENCE</scope>
</reference>
<feature type="non-terminal residue" evidence="2">
    <location>
        <position position="1"/>
    </location>
</feature>
<dbReference type="Proteomes" id="UP001295469">
    <property type="component" value="Chromosome A03"/>
</dbReference>
<feature type="region of interest" description="Disordered" evidence="1">
    <location>
        <begin position="35"/>
        <end position="59"/>
    </location>
</feature>